<feature type="binding site" evidence="3">
    <location>
        <begin position="89"/>
        <end position="92"/>
    </location>
    <ligand>
        <name>5-phospho-alpha-D-ribose 1-diphosphate</name>
        <dbReference type="ChEBI" id="CHEBI:58017"/>
    </ligand>
</feature>
<dbReference type="Pfam" id="PF00591">
    <property type="entry name" value="Glycos_transf_3"/>
    <property type="match status" value="1"/>
</dbReference>
<feature type="binding site" evidence="3">
    <location>
        <position position="223"/>
    </location>
    <ligand>
        <name>Mg(2+)</name>
        <dbReference type="ChEBI" id="CHEBI:18420"/>
        <label>2</label>
    </ligand>
</feature>
<feature type="binding site" evidence="3">
    <location>
        <position position="91"/>
    </location>
    <ligand>
        <name>Mg(2+)</name>
        <dbReference type="ChEBI" id="CHEBI:18420"/>
        <label>1</label>
    </ligand>
</feature>
<dbReference type="GO" id="GO:0004048">
    <property type="term" value="F:anthranilate phosphoribosyltransferase activity"/>
    <property type="evidence" value="ECO:0007669"/>
    <property type="project" value="UniProtKB-UniRule"/>
</dbReference>
<dbReference type="HAMAP" id="MF_00211">
    <property type="entry name" value="TrpD"/>
    <property type="match status" value="1"/>
</dbReference>
<dbReference type="GO" id="GO:0000162">
    <property type="term" value="P:L-tryptophan biosynthetic process"/>
    <property type="evidence" value="ECO:0007669"/>
    <property type="project" value="UniProtKB-UniRule"/>
</dbReference>
<feature type="binding site" evidence="3">
    <location>
        <begin position="82"/>
        <end position="83"/>
    </location>
    <ligand>
        <name>5-phospho-alpha-D-ribose 1-diphosphate</name>
        <dbReference type="ChEBI" id="CHEBI:58017"/>
    </ligand>
</feature>
<feature type="binding site" evidence="3">
    <location>
        <position position="87"/>
    </location>
    <ligand>
        <name>5-phospho-alpha-D-ribose 1-diphosphate</name>
        <dbReference type="ChEBI" id="CHEBI:58017"/>
    </ligand>
</feature>
<feature type="binding site" evidence="3">
    <location>
        <position position="79"/>
    </location>
    <ligand>
        <name>anthranilate</name>
        <dbReference type="ChEBI" id="CHEBI:16567"/>
        <label>1</label>
    </ligand>
</feature>
<dbReference type="Gene3D" id="3.40.1030.10">
    <property type="entry name" value="Nucleoside phosphorylase/phosphoribosyltransferase catalytic domain"/>
    <property type="match status" value="1"/>
</dbReference>
<dbReference type="InterPro" id="IPR000312">
    <property type="entry name" value="Glycosyl_Trfase_fam3"/>
</dbReference>
<name>A0A953L9G0_9BACT</name>
<evidence type="ECO:0000256" key="3">
    <source>
        <dbReference type="HAMAP-Rule" id="MF_00211"/>
    </source>
</evidence>
<comment type="cofactor">
    <cofactor evidence="3">
        <name>Mg(2+)</name>
        <dbReference type="ChEBI" id="CHEBI:18420"/>
    </cofactor>
    <text evidence="3">Binds 2 magnesium ions per monomer.</text>
</comment>
<keyword evidence="3" id="KW-0460">Magnesium</keyword>
<keyword evidence="7" id="KW-1185">Reference proteome</keyword>
<organism evidence="6 7">
    <name type="scientific">Membranihabitans marinus</name>
    <dbReference type="NCBI Taxonomy" id="1227546"/>
    <lineage>
        <taxon>Bacteria</taxon>
        <taxon>Pseudomonadati</taxon>
        <taxon>Bacteroidota</taxon>
        <taxon>Saprospiria</taxon>
        <taxon>Saprospirales</taxon>
        <taxon>Saprospiraceae</taxon>
        <taxon>Membranihabitans</taxon>
    </lineage>
</organism>
<dbReference type="AlphaFoldDB" id="A0A953L9G0"/>
<evidence type="ECO:0000256" key="1">
    <source>
        <dbReference type="ARBA" id="ARBA00022676"/>
    </source>
</evidence>
<feature type="binding site" evidence="3">
    <location>
        <position position="224"/>
    </location>
    <ligand>
        <name>Mg(2+)</name>
        <dbReference type="ChEBI" id="CHEBI:18420"/>
        <label>1</label>
    </ligand>
</feature>
<proteinExistence type="inferred from homology"/>
<dbReference type="GO" id="GO:0005829">
    <property type="term" value="C:cytosol"/>
    <property type="evidence" value="ECO:0007669"/>
    <property type="project" value="TreeGrafter"/>
</dbReference>
<dbReference type="PANTHER" id="PTHR43285:SF2">
    <property type="entry name" value="ANTHRANILATE PHOSPHORIBOSYLTRANSFERASE"/>
    <property type="match status" value="1"/>
</dbReference>
<evidence type="ECO:0000256" key="2">
    <source>
        <dbReference type="ARBA" id="ARBA00022679"/>
    </source>
</evidence>
<protein>
    <recommendedName>
        <fullName evidence="3">Anthranilate phosphoribosyltransferase</fullName>
        <ecNumber evidence="3">2.4.2.18</ecNumber>
    </recommendedName>
</protein>
<dbReference type="SUPFAM" id="SSF47648">
    <property type="entry name" value="Nucleoside phosphorylase/phosphoribosyltransferase N-terminal domain"/>
    <property type="match status" value="1"/>
</dbReference>
<feature type="binding site" evidence="3">
    <location>
        <position position="110"/>
    </location>
    <ligand>
        <name>anthranilate</name>
        <dbReference type="ChEBI" id="CHEBI:16567"/>
        <label>1</label>
    </ligand>
</feature>
<keyword evidence="3" id="KW-0822">Tryptophan biosynthesis</keyword>
<dbReference type="InterPro" id="IPR036320">
    <property type="entry name" value="Glycosyl_Trfase_fam3_N_dom_sf"/>
</dbReference>
<evidence type="ECO:0000259" key="5">
    <source>
        <dbReference type="Pfam" id="PF02885"/>
    </source>
</evidence>
<feature type="binding site" evidence="3">
    <location>
        <begin position="107"/>
        <end position="115"/>
    </location>
    <ligand>
        <name>5-phospho-alpha-D-ribose 1-diphosphate</name>
        <dbReference type="ChEBI" id="CHEBI:58017"/>
    </ligand>
</feature>
<dbReference type="PANTHER" id="PTHR43285">
    <property type="entry name" value="ANTHRANILATE PHOSPHORIBOSYLTRANSFERASE"/>
    <property type="match status" value="1"/>
</dbReference>
<dbReference type="Gene3D" id="1.20.970.10">
    <property type="entry name" value="Transferase, Pyrimidine Nucleoside Phosphorylase, Chain C"/>
    <property type="match status" value="1"/>
</dbReference>
<reference evidence="6" key="1">
    <citation type="submission" date="2021-06" db="EMBL/GenBank/DDBJ databases">
        <title>44 bacteria genomes isolated from Dapeng, Shenzhen.</title>
        <authorList>
            <person name="Zheng W."/>
            <person name="Yu S."/>
            <person name="Huang Y."/>
        </authorList>
    </citation>
    <scope>NUCLEOTIDE SEQUENCE</scope>
    <source>
        <strain evidence="6">DP5N28-2</strain>
    </source>
</reference>
<dbReference type="GO" id="GO:0000287">
    <property type="term" value="F:magnesium ion binding"/>
    <property type="evidence" value="ECO:0007669"/>
    <property type="project" value="UniProtKB-UniRule"/>
</dbReference>
<dbReference type="Proteomes" id="UP000753961">
    <property type="component" value="Unassembled WGS sequence"/>
</dbReference>
<feature type="binding site" evidence="3">
    <location>
        <position position="79"/>
    </location>
    <ligand>
        <name>5-phospho-alpha-D-ribose 1-diphosphate</name>
        <dbReference type="ChEBI" id="CHEBI:58017"/>
    </ligand>
</feature>
<dbReference type="EC" id="2.4.2.18" evidence="3"/>
<accession>A0A953L9G0</accession>
<sequence>MRHYLEKLYDGGFLTSREAYGIMKDIGEGQRSNEILSSILTVFRMRPITPEEFAGFRSAMYDLSNQVTFDADHAIDIVGTGGDGKNTFNISTLSCVVLAGAGYNVTKHGNYAASSISGSSNLLQKLGYEFTNDQDQLQRQLDSYNLCFLHAPLFHPSMKYVAPVRSALGVKTIFNIMGPTINPSKPKAILLGTYCKEVADLYAEVMELSDYQFSIVHSVDGYDEISLTDDFLHYTRDYKTLRQPGELNLPKVRQEELFSGDTLEEARDIFLAVLKNEAPQAHTNVILANSGIAIHTLFPEKTIQEGMAEAKESIESGRAYENLKNLLNNQ</sequence>
<feature type="binding site" evidence="3">
    <location>
        <position position="224"/>
    </location>
    <ligand>
        <name>Mg(2+)</name>
        <dbReference type="ChEBI" id="CHEBI:18420"/>
        <label>2</label>
    </ligand>
</feature>
<dbReference type="RefSeq" id="WP_222580353.1">
    <property type="nucleotide sequence ID" value="NZ_JAHVHU010000010.1"/>
</dbReference>
<dbReference type="InterPro" id="IPR035902">
    <property type="entry name" value="Nuc_phospho_transferase"/>
</dbReference>
<dbReference type="EMBL" id="JAHVHU010000010">
    <property type="protein sequence ID" value="MBY5958815.1"/>
    <property type="molecule type" value="Genomic_DNA"/>
</dbReference>
<comment type="catalytic activity">
    <reaction evidence="3">
        <text>N-(5-phospho-beta-D-ribosyl)anthranilate + diphosphate = 5-phospho-alpha-D-ribose 1-diphosphate + anthranilate</text>
        <dbReference type="Rhea" id="RHEA:11768"/>
        <dbReference type="ChEBI" id="CHEBI:16567"/>
        <dbReference type="ChEBI" id="CHEBI:18277"/>
        <dbReference type="ChEBI" id="CHEBI:33019"/>
        <dbReference type="ChEBI" id="CHEBI:58017"/>
        <dbReference type="EC" id="2.4.2.18"/>
    </reaction>
</comment>
<comment type="pathway">
    <text evidence="3">Amino-acid biosynthesis; L-tryptophan biosynthesis; L-tryptophan from chorismate: step 2/5.</text>
</comment>
<feature type="domain" description="Glycosyl transferase family 3" evidence="4">
    <location>
        <begin position="73"/>
        <end position="320"/>
    </location>
</feature>
<gene>
    <name evidence="3 6" type="primary">trpD</name>
    <name evidence="6" type="ORF">KUV50_11755</name>
</gene>
<keyword evidence="2 3" id="KW-0808">Transferase</keyword>
<feature type="binding site" evidence="3">
    <location>
        <position position="119"/>
    </location>
    <ligand>
        <name>5-phospho-alpha-D-ribose 1-diphosphate</name>
        <dbReference type="ChEBI" id="CHEBI:58017"/>
    </ligand>
</feature>
<dbReference type="NCBIfam" id="TIGR01245">
    <property type="entry name" value="trpD"/>
    <property type="match status" value="1"/>
</dbReference>
<comment type="function">
    <text evidence="3">Catalyzes the transfer of the phosphoribosyl group of 5-phosphorylribose-1-pyrophosphate (PRPP) to anthranilate to yield N-(5'-phosphoribosyl)-anthranilate (PRA).</text>
</comment>
<dbReference type="SUPFAM" id="SSF52418">
    <property type="entry name" value="Nucleoside phosphorylase/phosphoribosyltransferase catalytic domain"/>
    <property type="match status" value="1"/>
</dbReference>
<comment type="subunit">
    <text evidence="3">Homodimer.</text>
</comment>
<dbReference type="InterPro" id="IPR005940">
    <property type="entry name" value="Anthranilate_Pribosyl_Tfrase"/>
</dbReference>
<comment type="similarity">
    <text evidence="3">Belongs to the anthranilate phosphoribosyltransferase family.</text>
</comment>
<dbReference type="Pfam" id="PF02885">
    <property type="entry name" value="Glycos_trans_3N"/>
    <property type="match status" value="1"/>
</dbReference>
<keyword evidence="3" id="KW-0479">Metal-binding</keyword>
<feature type="domain" description="Glycosyl transferase family 3 N-terminal" evidence="5">
    <location>
        <begin position="3"/>
        <end position="62"/>
    </location>
</feature>
<evidence type="ECO:0000259" key="4">
    <source>
        <dbReference type="Pfam" id="PF00591"/>
    </source>
</evidence>
<comment type="caution">
    <text evidence="3">Lacks conserved residue(s) required for the propagation of feature annotation.</text>
</comment>
<dbReference type="InterPro" id="IPR017459">
    <property type="entry name" value="Glycosyl_Trfase_fam3_N_dom"/>
</dbReference>
<feature type="binding site" evidence="3">
    <location>
        <position position="165"/>
    </location>
    <ligand>
        <name>anthranilate</name>
        <dbReference type="ChEBI" id="CHEBI:16567"/>
        <label>2</label>
    </ligand>
</feature>
<comment type="caution">
    <text evidence="6">The sequence shown here is derived from an EMBL/GenBank/DDBJ whole genome shotgun (WGS) entry which is preliminary data.</text>
</comment>
<keyword evidence="3" id="KW-0028">Amino-acid biosynthesis</keyword>
<keyword evidence="3" id="KW-0057">Aromatic amino acid biosynthesis</keyword>
<keyword evidence="1 3" id="KW-0328">Glycosyltransferase</keyword>
<evidence type="ECO:0000313" key="6">
    <source>
        <dbReference type="EMBL" id="MBY5958815.1"/>
    </source>
</evidence>
<evidence type="ECO:0000313" key="7">
    <source>
        <dbReference type="Proteomes" id="UP000753961"/>
    </source>
</evidence>